<proteinExistence type="predicted"/>
<name>A0AA39RP38_ACESA</name>
<organism evidence="2 3">
    <name type="scientific">Acer saccharum</name>
    <name type="common">Sugar maple</name>
    <dbReference type="NCBI Taxonomy" id="4024"/>
    <lineage>
        <taxon>Eukaryota</taxon>
        <taxon>Viridiplantae</taxon>
        <taxon>Streptophyta</taxon>
        <taxon>Embryophyta</taxon>
        <taxon>Tracheophyta</taxon>
        <taxon>Spermatophyta</taxon>
        <taxon>Magnoliopsida</taxon>
        <taxon>eudicotyledons</taxon>
        <taxon>Gunneridae</taxon>
        <taxon>Pentapetalae</taxon>
        <taxon>rosids</taxon>
        <taxon>malvids</taxon>
        <taxon>Sapindales</taxon>
        <taxon>Sapindaceae</taxon>
        <taxon>Hippocastanoideae</taxon>
        <taxon>Acereae</taxon>
        <taxon>Acer</taxon>
    </lineage>
</organism>
<dbReference type="AlphaFoldDB" id="A0AA39RP38"/>
<dbReference type="EMBL" id="JAUESC010000385">
    <property type="protein sequence ID" value="KAK0577853.1"/>
    <property type="molecule type" value="Genomic_DNA"/>
</dbReference>
<gene>
    <name evidence="2" type="ORF">LWI29_001194</name>
</gene>
<keyword evidence="3" id="KW-1185">Reference proteome</keyword>
<evidence type="ECO:0000313" key="3">
    <source>
        <dbReference type="Proteomes" id="UP001168877"/>
    </source>
</evidence>
<reference evidence="2" key="1">
    <citation type="journal article" date="2022" name="Plant J.">
        <title>Strategies of tolerance reflected in two North American maple genomes.</title>
        <authorList>
            <person name="McEvoy S.L."/>
            <person name="Sezen U.U."/>
            <person name="Trouern-Trend A."/>
            <person name="McMahon S.M."/>
            <person name="Schaberg P.G."/>
            <person name="Yang J."/>
            <person name="Wegrzyn J.L."/>
            <person name="Swenson N.G."/>
        </authorList>
    </citation>
    <scope>NUCLEOTIDE SEQUENCE</scope>
    <source>
        <strain evidence="2">NS2018</strain>
    </source>
</reference>
<dbReference type="Proteomes" id="UP001168877">
    <property type="component" value="Unassembled WGS sequence"/>
</dbReference>
<dbReference type="Pfam" id="PF13966">
    <property type="entry name" value="zf-RVT"/>
    <property type="match status" value="1"/>
</dbReference>
<evidence type="ECO:0000313" key="2">
    <source>
        <dbReference type="EMBL" id="KAK0577853.1"/>
    </source>
</evidence>
<feature type="domain" description="Reverse transcriptase zinc-binding" evidence="1">
    <location>
        <begin position="38"/>
        <end position="102"/>
    </location>
</feature>
<accession>A0AA39RP38</accession>
<comment type="caution">
    <text evidence="2">The sequence shown here is derived from an EMBL/GenBank/DDBJ whole genome shotgun (WGS) entry which is preliminary data.</text>
</comment>
<protein>
    <recommendedName>
        <fullName evidence="1">Reverse transcriptase zinc-binding domain-containing protein</fullName>
    </recommendedName>
</protein>
<evidence type="ECO:0000259" key="1">
    <source>
        <dbReference type="Pfam" id="PF13966"/>
    </source>
</evidence>
<dbReference type="InterPro" id="IPR026960">
    <property type="entry name" value="RVT-Znf"/>
</dbReference>
<reference evidence="2" key="2">
    <citation type="submission" date="2023-06" db="EMBL/GenBank/DDBJ databases">
        <authorList>
            <person name="Swenson N.G."/>
            <person name="Wegrzyn J.L."/>
            <person name="Mcevoy S.L."/>
        </authorList>
    </citation>
    <scope>NUCLEOTIDE SEQUENCE</scope>
    <source>
        <strain evidence="2">NS2018</strain>
        <tissue evidence="2">Leaf</tissue>
    </source>
</reference>
<sequence>MEDQKVWHFDKSNVFRVKSGYWVGRSFRSDPSQPSSYKVKDWWKKLWMLEIPLKIKLFIWKVCYDWIPTYVNLGRRGIKCNDKCPVCGKNMESTLHALWHCCKLKYDHVWWLPSNKMTFPVFLI</sequence>